<dbReference type="GeneID" id="60320874"/>
<dbReference type="SUPFAM" id="SSF53098">
    <property type="entry name" value="Ribonuclease H-like"/>
    <property type="match status" value="1"/>
</dbReference>
<keyword evidence="2" id="KW-1185">Reference proteome</keyword>
<dbReference type="GO" id="GO:0003676">
    <property type="term" value="F:nucleic acid binding"/>
    <property type="evidence" value="ECO:0007669"/>
    <property type="project" value="InterPro"/>
</dbReference>
<sequence>MSGNMPGMTRVLGIDTSLTGTGLCRADIHDGGPVEGLDMWAADMETATVRAPGPNPKDKSKRAMARRVNALVAQIEGAILDRPKPDLISMEALAYAAKGEGVWVLPWIFGRVIELAEKHDIPLIVVGTSQIKKYVLGKGAGPGTDKDNVMLAAEKRWREADISNNNEADATVACAVGCRYIGKPIDQVPKVNQEIMAKVGP</sequence>
<protein>
    <submittedName>
        <fullName evidence="1">RuvC-like resolvase</fullName>
    </submittedName>
</protein>
<organism evidence="1 2">
    <name type="scientific">Mycobacterium phage BirdsNest</name>
    <dbReference type="NCBI Taxonomy" id="2686231"/>
    <lineage>
        <taxon>Viruses</taxon>
        <taxon>Duplodnaviria</taxon>
        <taxon>Heunggongvirae</taxon>
        <taxon>Uroviricota</taxon>
        <taxon>Caudoviricetes</taxon>
        <taxon>Bclasvirinae</taxon>
        <taxon>Birdsnestvirus</taxon>
        <taxon>Birdsnestvirus birdsnest</taxon>
    </lineage>
</organism>
<reference evidence="1 2" key="1">
    <citation type="submission" date="2019-12" db="EMBL/GenBank/DDBJ databases">
        <authorList>
            <person name="Lauer M.J."/>
            <person name="Curtus N.L."/>
            <person name="Garlena R.A."/>
            <person name="Russell D.A."/>
            <person name="Pope W.H."/>
            <person name="Jacobs-Sera D."/>
            <person name="Hatfull G.F."/>
        </authorList>
    </citation>
    <scope>NUCLEOTIDE SEQUENCE [LARGE SCALE GENOMIC DNA]</scope>
</reference>
<accession>A0A6B9L6P8</accession>
<gene>
    <name evidence="1" type="primary">10</name>
    <name evidence="1" type="ORF">PBI_BIRDSNEST_10</name>
</gene>
<dbReference type="EMBL" id="MN813686">
    <property type="protein sequence ID" value="QHB37312.1"/>
    <property type="molecule type" value="Genomic_DNA"/>
</dbReference>
<dbReference type="RefSeq" id="YP_009949469.1">
    <property type="nucleotide sequence ID" value="NC_051581.1"/>
</dbReference>
<proteinExistence type="predicted"/>
<name>A0A6B9L6P8_9CAUD</name>
<dbReference type="Proteomes" id="UP000463946">
    <property type="component" value="Segment"/>
</dbReference>
<dbReference type="InterPro" id="IPR036397">
    <property type="entry name" value="RNaseH_sf"/>
</dbReference>
<dbReference type="InterPro" id="IPR012337">
    <property type="entry name" value="RNaseH-like_sf"/>
</dbReference>
<dbReference type="KEGG" id="vg:60320874"/>
<evidence type="ECO:0000313" key="2">
    <source>
        <dbReference type="Proteomes" id="UP000463946"/>
    </source>
</evidence>
<dbReference type="Gene3D" id="3.30.420.10">
    <property type="entry name" value="Ribonuclease H-like superfamily/Ribonuclease H"/>
    <property type="match status" value="1"/>
</dbReference>
<evidence type="ECO:0000313" key="1">
    <source>
        <dbReference type="EMBL" id="QHB37312.1"/>
    </source>
</evidence>